<organism evidence="1 2">
    <name type="scientific">Lasius niger</name>
    <name type="common">Black garden ant</name>
    <dbReference type="NCBI Taxonomy" id="67767"/>
    <lineage>
        <taxon>Eukaryota</taxon>
        <taxon>Metazoa</taxon>
        <taxon>Ecdysozoa</taxon>
        <taxon>Arthropoda</taxon>
        <taxon>Hexapoda</taxon>
        <taxon>Insecta</taxon>
        <taxon>Pterygota</taxon>
        <taxon>Neoptera</taxon>
        <taxon>Endopterygota</taxon>
        <taxon>Hymenoptera</taxon>
        <taxon>Apocrita</taxon>
        <taxon>Aculeata</taxon>
        <taxon>Formicoidea</taxon>
        <taxon>Formicidae</taxon>
        <taxon>Formicinae</taxon>
        <taxon>Lasius</taxon>
        <taxon>Lasius</taxon>
    </lineage>
</organism>
<gene>
    <name evidence="1" type="ORF">RF55_4174</name>
</gene>
<reference evidence="1 2" key="1">
    <citation type="submission" date="2015-04" db="EMBL/GenBank/DDBJ databases">
        <title>Lasius niger genome sequencing.</title>
        <authorList>
            <person name="Konorov E.A."/>
            <person name="Nikitin M.A."/>
            <person name="Kirill M.V."/>
            <person name="Chang P."/>
        </authorList>
    </citation>
    <scope>NUCLEOTIDE SEQUENCE [LARGE SCALE GENOMIC DNA]</scope>
    <source>
        <tissue evidence="1">Whole</tissue>
    </source>
</reference>
<accession>A0A0J7NT73</accession>
<evidence type="ECO:0000313" key="2">
    <source>
        <dbReference type="Proteomes" id="UP000036403"/>
    </source>
</evidence>
<evidence type="ECO:0000313" key="1">
    <source>
        <dbReference type="EMBL" id="KMQ95605.1"/>
    </source>
</evidence>
<keyword evidence="2" id="KW-1185">Reference proteome</keyword>
<dbReference type="AlphaFoldDB" id="A0A0J7NT73"/>
<dbReference type="OrthoDB" id="10488161at2759"/>
<name>A0A0J7NT73_LASNI</name>
<dbReference type="EMBL" id="LBMM01001888">
    <property type="protein sequence ID" value="KMQ95605.1"/>
    <property type="molecule type" value="Genomic_DNA"/>
</dbReference>
<dbReference type="Proteomes" id="UP000036403">
    <property type="component" value="Unassembled WGS sequence"/>
</dbReference>
<dbReference type="PaxDb" id="67767-A0A0J7NT73"/>
<comment type="caution">
    <text evidence="1">The sequence shown here is derived from an EMBL/GenBank/DDBJ whole genome shotgun (WGS) entry which is preliminary data.</text>
</comment>
<sequence>MRWSYLPGGSSDKIIPTYLMNANTKMTLHPNAHPARLNTPGKVRAPVPTMRLKMYVSPTYKCICEHLTKCFCLRI</sequence>
<proteinExistence type="predicted"/>
<protein>
    <submittedName>
        <fullName evidence="1">Uncharacterized protein</fullName>
    </submittedName>
</protein>